<proteinExistence type="predicted"/>
<sequence>VAFGEIVHCHIARFVVVWIGKGLVYACAISTYGNQGTKKKACNPAEHAIIHLLGDIPRLLPGEPLLTKRAIAVRPSSTDIPSFSAASRVRFGRLQAFQSNIKAKDLGDVVEEHIPLLIEYWQEEMEIDCFEAIRKPRAFFNRGRIFMVLWPKMSSIPDAERAIHLKIRRFVCIRPRTTSCLCLPIHTYRGQATTKRGVSEEEHAPVVPLGGHVQLHPNEKLSNKPLYIKVEDPNLTIDPMSRLNFGSVSTVEHNLKVRNVGRLVAESVKQLEEYFVESMKLDRA</sequence>
<dbReference type="OrthoDB" id="3559580at2759"/>
<dbReference type="PANTHER" id="PTHR35391:SF5">
    <property type="entry name" value="DUF6590 DOMAIN-CONTAINING PROTEIN"/>
    <property type="match status" value="1"/>
</dbReference>
<dbReference type="Proteomes" id="UP000799770">
    <property type="component" value="Unassembled WGS sequence"/>
</dbReference>
<keyword evidence="3" id="KW-1185">Reference proteome</keyword>
<dbReference type="InterPro" id="IPR046497">
    <property type="entry name" value="DUF6590"/>
</dbReference>
<feature type="domain" description="DUF6590" evidence="1">
    <location>
        <begin position="3"/>
        <end position="118"/>
    </location>
</feature>
<organism evidence="2 3">
    <name type="scientific">Lophiotrema nucula</name>
    <dbReference type="NCBI Taxonomy" id="690887"/>
    <lineage>
        <taxon>Eukaryota</taxon>
        <taxon>Fungi</taxon>
        <taxon>Dikarya</taxon>
        <taxon>Ascomycota</taxon>
        <taxon>Pezizomycotina</taxon>
        <taxon>Dothideomycetes</taxon>
        <taxon>Pleosporomycetidae</taxon>
        <taxon>Pleosporales</taxon>
        <taxon>Lophiotremataceae</taxon>
        <taxon>Lophiotrema</taxon>
    </lineage>
</organism>
<gene>
    <name evidence="2" type="ORF">BDV96DRAFT_656362</name>
</gene>
<protein>
    <recommendedName>
        <fullName evidence="1">DUF6590 domain-containing protein</fullName>
    </recommendedName>
</protein>
<dbReference type="PANTHER" id="PTHR35391">
    <property type="entry name" value="C2H2-TYPE DOMAIN-CONTAINING PROTEIN-RELATED"/>
    <property type="match status" value="1"/>
</dbReference>
<dbReference type="AlphaFoldDB" id="A0A6A5ZSR7"/>
<reference evidence="2" key="1">
    <citation type="journal article" date="2020" name="Stud. Mycol.">
        <title>101 Dothideomycetes genomes: a test case for predicting lifestyles and emergence of pathogens.</title>
        <authorList>
            <person name="Haridas S."/>
            <person name="Albert R."/>
            <person name="Binder M."/>
            <person name="Bloem J."/>
            <person name="Labutti K."/>
            <person name="Salamov A."/>
            <person name="Andreopoulos B."/>
            <person name="Baker S."/>
            <person name="Barry K."/>
            <person name="Bills G."/>
            <person name="Bluhm B."/>
            <person name="Cannon C."/>
            <person name="Castanera R."/>
            <person name="Culley D."/>
            <person name="Daum C."/>
            <person name="Ezra D."/>
            <person name="Gonzalez J."/>
            <person name="Henrissat B."/>
            <person name="Kuo A."/>
            <person name="Liang C."/>
            <person name="Lipzen A."/>
            <person name="Lutzoni F."/>
            <person name="Magnuson J."/>
            <person name="Mondo S."/>
            <person name="Nolan M."/>
            <person name="Ohm R."/>
            <person name="Pangilinan J."/>
            <person name="Park H.-J."/>
            <person name="Ramirez L."/>
            <person name="Alfaro M."/>
            <person name="Sun H."/>
            <person name="Tritt A."/>
            <person name="Yoshinaga Y."/>
            <person name="Zwiers L.-H."/>
            <person name="Turgeon B."/>
            <person name="Goodwin S."/>
            <person name="Spatafora J."/>
            <person name="Crous P."/>
            <person name="Grigoriev I."/>
        </authorList>
    </citation>
    <scope>NUCLEOTIDE SEQUENCE</scope>
    <source>
        <strain evidence="2">CBS 627.86</strain>
    </source>
</reference>
<evidence type="ECO:0000259" key="1">
    <source>
        <dbReference type="Pfam" id="PF20233"/>
    </source>
</evidence>
<feature type="non-terminal residue" evidence="2">
    <location>
        <position position="1"/>
    </location>
</feature>
<feature type="domain" description="DUF6590" evidence="1">
    <location>
        <begin position="137"/>
        <end position="272"/>
    </location>
</feature>
<name>A0A6A5ZSR7_9PLEO</name>
<evidence type="ECO:0000313" key="2">
    <source>
        <dbReference type="EMBL" id="KAF2122710.1"/>
    </source>
</evidence>
<dbReference type="Pfam" id="PF20233">
    <property type="entry name" value="DUF6590"/>
    <property type="match status" value="2"/>
</dbReference>
<accession>A0A6A5ZSR7</accession>
<dbReference type="EMBL" id="ML977310">
    <property type="protein sequence ID" value="KAF2122710.1"/>
    <property type="molecule type" value="Genomic_DNA"/>
</dbReference>
<evidence type="ECO:0000313" key="3">
    <source>
        <dbReference type="Proteomes" id="UP000799770"/>
    </source>
</evidence>